<evidence type="ECO:0000313" key="4">
    <source>
        <dbReference type="Proteomes" id="UP000028864"/>
    </source>
</evidence>
<dbReference type="PROSITE" id="PS50006">
    <property type="entry name" value="FHA_DOMAIN"/>
    <property type="match status" value="1"/>
</dbReference>
<proteinExistence type="predicted"/>
<keyword evidence="1" id="KW-0597">Phosphoprotein</keyword>
<organism evidence="3 4">
    <name type="scientific">Mycolicibacterium neoaurum</name>
    <name type="common">Mycobacterium neoaurum</name>
    <dbReference type="NCBI Taxonomy" id="1795"/>
    <lineage>
        <taxon>Bacteria</taxon>
        <taxon>Bacillati</taxon>
        <taxon>Actinomycetota</taxon>
        <taxon>Actinomycetes</taxon>
        <taxon>Mycobacteriales</taxon>
        <taxon>Mycobacteriaceae</taxon>
        <taxon>Mycolicibacterium</taxon>
    </lineage>
</organism>
<dbReference type="SUPFAM" id="SSF49879">
    <property type="entry name" value="SMAD/FHA domain"/>
    <property type="match status" value="1"/>
</dbReference>
<protein>
    <submittedName>
        <fullName evidence="3">DNA-binding transcriptional activator</fullName>
    </submittedName>
</protein>
<dbReference type="AlphaFoldDB" id="A0AAV2WP10"/>
<gene>
    <name evidence="3" type="ORF">BN1047_03527</name>
</gene>
<dbReference type="InterPro" id="IPR008984">
    <property type="entry name" value="SMAD_FHA_dom_sf"/>
</dbReference>
<dbReference type="Pfam" id="PF00498">
    <property type="entry name" value="FHA"/>
    <property type="match status" value="1"/>
</dbReference>
<keyword evidence="3" id="KW-0238">DNA-binding</keyword>
<dbReference type="Gene3D" id="2.60.200.20">
    <property type="match status" value="1"/>
</dbReference>
<name>A0AAV2WP10_MYCNE</name>
<feature type="domain" description="FHA" evidence="2">
    <location>
        <begin position="9"/>
        <end position="58"/>
    </location>
</feature>
<dbReference type="GO" id="GO:0003677">
    <property type="term" value="F:DNA binding"/>
    <property type="evidence" value="ECO:0007669"/>
    <property type="project" value="UniProtKB-KW"/>
</dbReference>
<dbReference type="Proteomes" id="UP000028864">
    <property type="component" value="Unassembled WGS sequence"/>
</dbReference>
<dbReference type="SMART" id="SM00240">
    <property type="entry name" value="FHA"/>
    <property type="match status" value="1"/>
</dbReference>
<reference evidence="3" key="2">
    <citation type="submission" date="2015-09" db="EMBL/GenBank/DDBJ databases">
        <title>Draft genome sequence of Mycobacterium neoaurum DSM 44074.</title>
        <authorList>
            <person name="Croce O."/>
            <person name="Robert C."/>
            <person name="Raoult D."/>
            <person name="Drancourt M."/>
        </authorList>
    </citation>
    <scope>NUCLEOTIDE SEQUENCE</scope>
    <source>
        <strain evidence="3">DSM 44074</strain>
    </source>
</reference>
<dbReference type="CDD" id="cd00060">
    <property type="entry name" value="FHA"/>
    <property type="match status" value="1"/>
</dbReference>
<evidence type="ECO:0000313" key="3">
    <source>
        <dbReference type="EMBL" id="CDQ45628.1"/>
    </source>
</evidence>
<dbReference type="PANTHER" id="PTHR23308">
    <property type="entry name" value="NUCLEAR INHIBITOR OF PROTEIN PHOSPHATASE-1"/>
    <property type="match status" value="1"/>
</dbReference>
<evidence type="ECO:0000256" key="1">
    <source>
        <dbReference type="ARBA" id="ARBA00022553"/>
    </source>
</evidence>
<dbReference type="EMBL" id="LK021339">
    <property type="protein sequence ID" value="CDQ45628.1"/>
    <property type="molecule type" value="Genomic_DNA"/>
</dbReference>
<sequence length="98" mass="10696">MHPLAAAATRIGRLPDNDIVLDDVRVSRHHAVLIDTGTSFVITDLRSANGVEVGGRRIRGTATLAHGDRIRVCDHEYVFEIVRHDRATGGEYPADALV</sequence>
<accession>A0AAV2WP10</accession>
<reference evidence="3" key="1">
    <citation type="submission" date="2014-05" db="EMBL/GenBank/DDBJ databases">
        <authorList>
            <person name="Urmite Genomes"/>
        </authorList>
    </citation>
    <scope>NUCLEOTIDE SEQUENCE</scope>
    <source>
        <strain evidence="3">DSM 44074</strain>
    </source>
</reference>
<dbReference type="InterPro" id="IPR000253">
    <property type="entry name" value="FHA_dom"/>
</dbReference>
<evidence type="ECO:0000259" key="2">
    <source>
        <dbReference type="PROSITE" id="PS50006"/>
    </source>
</evidence>
<dbReference type="InterPro" id="IPR050923">
    <property type="entry name" value="Cell_Proc_Reg/RNA_Proc"/>
</dbReference>